<evidence type="ECO:0000313" key="4">
    <source>
        <dbReference type="EMBL" id="KAF2260503.1"/>
    </source>
</evidence>
<keyword evidence="3" id="KW-0732">Signal</keyword>
<keyword evidence="2" id="KW-0812">Transmembrane</keyword>
<proteinExistence type="predicted"/>
<dbReference type="EMBL" id="ML986680">
    <property type="protein sequence ID" value="KAF2260503.1"/>
    <property type="molecule type" value="Genomic_DNA"/>
</dbReference>
<accession>A0A9P4N0I2</accession>
<organism evidence="4 5">
    <name type="scientific">Lojkania enalia</name>
    <dbReference type="NCBI Taxonomy" id="147567"/>
    <lineage>
        <taxon>Eukaryota</taxon>
        <taxon>Fungi</taxon>
        <taxon>Dikarya</taxon>
        <taxon>Ascomycota</taxon>
        <taxon>Pezizomycotina</taxon>
        <taxon>Dothideomycetes</taxon>
        <taxon>Pleosporomycetidae</taxon>
        <taxon>Pleosporales</taxon>
        <taxon>Pleosporales incertae sedis</taxon>
        <taxon>Lojkania</taxon>
    </lineage>
</organism>
<name>A0A9P4N0I2_9PLEO</name>
<keyword evidence="2" id="KW-0472">Membrane</keyword>
<feature type="transmembrane region" description="Helical" evidence="2">
    <location>
        <begin position="284"/>
        <end position="302"/>
    </location>
</feature>
<reference evidence="5" key="1">
    <citation type="journal article" date="2020" name="Stud. Mycol.">
        <title>101 Dothideomycetes genomes: A test case for predicting lifestyles and emergence of pathogens.</title>
        <authorList>
            <person name="Haridas S."/>
            <person name="Albert R."/>
            <person name="Binder M."/>
            <person name="Bloem J."/>
            <person name="LaButti K."/>
            <person name="Salamov A."/>
            <person name="Andreopoulos B."/>
            <person name="Baker S."/>
            <person name="Barry K."/>
            <person name="Bills G."/>
            <person name="Bluhm B."/>
            <person name="Cannon C."/>
            <person name="Castanera R."/>
            <person name="Culley D."/>
            <person name="Daum C."/>
            <person name="Ezra D."/>
            <person name="Gonzalez J."/>
            <person name="Henrissat B."/>
            <person name="Kuo A."/>
            <person name="Liang C."/>
            <person name="Lipzen A."/>
            <person name="Lutzoni F."/>
            <person name="Magnuson J."/>
            <person name="Mondo S."/>
            <person name="Nolan M."/>
            <person name="Ohm R."/>
            <person name="Pangilinan J."/>
            <person name="Park H.-J."/>
            <person name="Ramirez L."/>
            <person name="Alfaro M."/>
            <person name="Sun H."/>
            <person name="Tritt A."/>
            <person name="Yoshinaga Y."/>
            <person name="Zwiers L.-H."/>
            <person name="Turgeon B."/>
            <person name="Goodwin S."/>
            <person name="Spatafora J."/>
            <person name="Crous P."/>
            <person name="Grigoriev I."/>
        </authorList>
    </citation>
    <scope>NUCLEOTIDE SEQUENCE [LARGE SCALE GENOMIC DNA]</scope>
    <source>
        <strain evidence="5">CBS 304.66</strain>
    </source>
</reference>
<dbReference type="AlphaFoldDB" id="A0A9P4N0I2"/>
<feature type="compositionally biased region" description="Pro residues" evidence="1">
    <location>
        <begin position="375"/>
        <end position="389"/>
    </location>
</feature>
<keyword evidence="5" id="KW-1185">Reference proteome</keyword>
<sequence>MAMVWPQAHPVIWLAMLLSTASVQASFWTVTSNFEYSMSVETTQYTWRETPNFYTYTETRTISPGVTPTGEPVSTSTYDSYVYDMLVIYQYFDSGAVDDSDLLPETTCCDFSTSDTYTVLVMPVTYTAPSSCPTSFTFSTYETIYAPTDVYPQLEPTSTEIEPASTYRSYVYKPTETWFLTESAAPITTESEFAYSYYIRSCSNPDDNALPTYSYSYSYPRYTPSSGGDGGSVTYEYCIGYGCDSLKVWVIVLAVVLPTLFVLGWIESWFWFRRLMVGKSALRFGTISWIMISLWVACFTRSQPARSKEDQKLLRQQWNAMSSGTAFKLWWKWGFKHKYPEEILGKYDRSTIGIVRPGQPPITQQNPLSIGYNGGPPPPGTSPGGPPPVYLDQNGKPLVSQPYPAYFEQSKEAHMSTMSMPTPPPGQNVVYFTVGPGQPIPPGAVPVPASFNPTQPPPPTNASEVASSPVSEMSNTPFQTPAQPYIPPQQYAGSPPPPGPIGTPSPQQYAATPMPSGTVISPSPPPTNVSEVSAHPVSPAPQAQGAYLPPSNSQGLPQQPPNQN</sequence>
<feature type="compositionally biased region" description="Low complexity" evidence="1">
    <location>
        <begin position="479"/>
        <end position="493"/>
    </location>
</feature>
<feature type="transmembrane region" description="Helical" evidence="2">
    <location>
        <begin position="248"/>
        <end position="272"/>
    </location>
</feature>
<feature type="compositionally biased region" description="Polar residues" evidence="1">
    <location>
        <begin position="461"/>
        <end position="478"/>
    </location>
</feature>
<comment type="caution">
    <text evidence="4">The sequence shown here is derived from an EMBL/GenBank/DDBJ whole genome shotgun (WGS) entry which is preliminary data.</text>
</comment>
<feature type="region of interest" description="Disordered" evidence="1">
    <location>
        <begin position="443"/>
        <end position="564"/>
    </location>
</feature>
<evidence type="ECO:0000256" key="2">
    <source>
        <dbReference type="SAM" id="Phobius"/>
    </source>
</evidence>
<dbReference type="Proteomes" id="UP000800093">
    <property type="component" value="Unassembled WGS sequence"/>
</dbReference>
<evidence type="ECO:0000256" key="1">
    <source>
        <dbReference type="SAM" id="MobiDB-lite"/>
    </source>
</evidence>
<dbReference type="OrthoDB" id="3795566at2759"/>
<feature type="signal peptide" evidence="3">
    <location>
        <begin position="1"/>
        <end position="25"/>
    </location>
</feature>
<evidence type="ECO:0000313" key="5">
    <source>
        <dbReference type="Proteomes" id="UP000800093"/>
    </source>
</evidence>
<feature type="compositionally biased region" description="Pro residues" evidence="1">
    <location>
        <begin position="494"/>
        <end position="503"/>
    </location>
</feature>
<evidence type="ECO:0000256" key="3">
    <source>
        <dbReference type="SAM" id="SignalP"/>
    </source>
</evidence>
<feature type="region of interest" description="Disordered" evidence="1">
    <location>
        <begin position="356"/>
        <end position="394"/>
    </location>
</feature>
<gene>
    <name evidence="4" type="ORF">CC78DRAFT_536377</name>
</gene>
<feature type="chain" id="PRO_5040451181" evidence="3">
    <location>
        <begin position="26"/>
        <end position="564"/>
    </location>
</feature>
<protein>
    <submittedName>
        <fullName evidence="4">Uncharacterized protein</fullName>
    </submittedName>
</protein>
<keyword evidence="2" id="KW-1133">Transmembrane helix</keyword>